<comment type="caution">
    <text evidence="5">The sequence shown here is derived from an EMBL/GenBank/DDBJ whole genome shotgun (WGS) entry which is preliminary data.</text>
</comment>
<dbReference type="Pfam" id="PF12833">
    <property type="entry name" value="HTH_18"/>
    <property type="match status" value="1"/>
</dbReference>
<dbReference type="PANTHER" id="PTHR43280:SF2">
    <property type="entry name" value="HTH-TYPE TRANSCRIPTIONAL REGULATOR EXSA"/>
    <property type="match status" value="1"/>
</dbReference>
<dbReference type="InterPro" id="IPR020449">
    <property type="entry name" value="Tscrpt_reg_AraC-type_HTH"/>
</dbReference>
<dbReference type="Proteomes" id="UP000215509">
    <property type="component" value="Unassembled WGS sequence"/>
</dbReference>
<dbReference type="Gene3D" id="1.10.10.60">
    <property type="entry name" value="Homeodomain-like"/>
    <property type="match status" value="2"/>
</dbReference>
<evidence type="ECO:0000256" key="2">
    <source>
        <dbReference type="ARBA" id="ARBA00023125"/>
    </source>
</evidence>
<keyword evidence="1" id="KW-0805">Transcription regulation</keyword>
<gene>
    <name evidence="5" type="ORF">CF651_11145</name>
</gene>
<evidence type="ECO:0000256" key="1">
    <source>
        <dbReference type="ARBA" id="ARBA00023015"/>
    </source>
</evidence>
<dbReference type="Pfam" id="PF02311">
    <property type="entry name" value="AraC_binding"/>
    <property type="match status" value="1"/>
</dbReference>
<dbReference type="GO" id="GO:0003700">
    <property type="term" value="F:DNA-binding transcription factor activity"/>
    <property type="evidence" value="ECO:0007669"/>
    <property type="project" value="InterPro"/>
</dbReference>
<organism evidence="5 6">
    <name type="scientific">Paenibacillus rigui</name>
    <dbReference type="NCBI Taxonomy" id="554312"/>
    <lineage>
        <taxon>Bacteria</taxon>
        <taxon>Bacillati</taxon>
        <taxon>Bacillota</taxon>
        <taxon>Bacilli</taxon>
        <taxon>Bacillales</taxon>
        <taxon>Paenibacillaceae</taxon>
        <taxon>Paenibacillus</taxon>
    </lineage>
</organism>
<keyword evidence="3" id="KW-0804">Transcription</keyword>
<evidence type="ECO:0000256" key="3">
    <source>
        <dbReference type="ARBA" id="ARBA00023163"/>
    </source>
</evidence>
<proteinExistence type="predicted"/>
<dbReference type="Gene3D" id="2.60.120.10">
    <property type="entry name" value="Jelly Rolls"/>
    <property type="match status" value="1"/>
</dbReference>
<name>A0A229USB1_9BACL</name>
<reference evidence="5 6" key="1">
    <citation type="submission" date="2017-07" db="EMBL/GenBank/DDBJ databases">
        <title>Genome sequencing and assembly of Paenibacillus rigui.</title>
        <authorList>
            <person name="Mayilraj S."/>
        </authorList>
    </citation>
    <scope>NUCLEOTIDE SEQUENCE [LARGE SCALE GENOMIC DNA]</scope>
    <source>
        <strain evidence="5 6">JCM 16352</strain>
    </source>
</reference>
<dbReference type="PROSITE" id="PS01124">
    <property type="entry name" value="HTH_ARAC_FAMILY_2"/>
    <property type="match status" value="1"/>
</dbReference>
<feature type="domain" description="HTH araC/xylS-type" evidence="4">
    <location>
        <begin position="194"/>
        <end position="298"/>
    </location>
</feature>
<dbReference type="CDD" id="cd02208">
    <property type="entry name" value="cupin_RmlC-like"/>
    <property type="match status" value="1"/>
</dbReference>
<dbReference type="PANTHER" id="PTHR43280">
    <property type="entry name" value="ARAC-FAMILY TRANSCRIPTIONAL REGULATOR"/>
    <property type="match status" value="1"/>
</dbReference>
<evidence type="ECO:0000313" key="5">
    <source>
        <dbReference type="EMBL" id="OXM86284.1"/>
    </source>
</evidence>
<evidence type="ECO:0000259" key="4">
    <source>
        <dbReference type="PROSITE" id="PS01124"/>
    </source>
</evidence>
<dbReference type="GO" id="GO:0043565">
    <property type="term" value="F:sequence-specific DNA binding"/>
    <property type="evidence" value="ECO:0007669"/>
    <property type="project" value="InterPro"/>
</dbReference>
<evidence type="ECO:0000313" key="6">
    <source>
        <dbReference type="Proteomes" id="UP000215509"/>
    </source>
</evidence>
<dbReference type="InterPro" id="IPR009057">
    <property type="entry name" value="Homeodomain-like_sf"/>
</dbReference>
<accession>A0A229USB1</accession>
<dbReference type="OrthoDB" id="1975977at2"/>
<dbReference type="InterPro" id="IPR003313">
    <property type="entry name" value="AraC-bd"/>
</dbReference>
<keyword evidence="6" id="KW-1185">Reference proteome</keyword>
<sequence length="304" mass="34440">MSASFIPPALGQSLNEIMLPDVKTTVNLFGMHLRRVDGSWDYPVHEHPQYEINYLLEGEQLMTVNGRGYTQQAGDLMLLRPGDVHSSRSGNGEPFTYFCIHFDIDDKIFLSLLSRMQQVLFANASPVTRRVQPVMSKLIEIAGQPDNKTMAQRMRLQSAIFELFGHLWEAISNEAELIASPAYEKMELAHQIQTQLQALVTQQFKQGVAVEQHYGIDDIASKLGISTSHCNRVFRHVFGLSPRVYLSELVLHEAKLLLANPRLSVQHIASILGYRDIAHFSRQFKRWSGLSPSEYRRANGEFTG</sequence>
<dbReference type="InterPro" id="IPR014710">
    <property type="entry name" value="RmlC-like_jellyroll"/>
</dbReference>
<dbReference type="EMBL" id="NMQW01000016">
    <property type="protein sequence ID" value="OXM86284.1"/>
    <property type="molecule type" value="Genomic_DNA"/>
</dbReference>
<dbReference type="RefSeq" id="WP_094014932.1">
    <property type="nucleotide sequence ID" value="NZ_NMQW01000016.1"/>
</dbReference>
<dbReference type="SMART" id="SM00342">
    <property type="entry name" value="HTH_ARAC"/>
    <property type="match status" value="1"/>
</dbReference>
<protein>
    <submittedName>
        <fullName evidence="5">AraC family transcriptional regulator</fullName>
    </submittedName>
</protein>
<dbReference type="AlphaFoldDB" id="A0A229USB1"/>
<dbReference type="InterPro" id="IPR018060">
    <property type="entry name" value="HTH_AraC"/>
</dbReference>
<keyword evidence="2" id="KW-0238">DNA-binding</keyword>
<dbReference type="SUPFAM" id="SSF51215">
    <property type="entry name" value="Regulatory protein AraC"/>
    <property type="match status" value="1"/>
</dbReference>
<dbReference type="InterPro" id="IPR037923">
    <property type="entry name" value="HTH-like"/>
</dbReference>
<dbReference type="PRINTS" id="PR00032">
    <property type="entry name" value="HTHARAC"/>
</dbReference>
<dbReference type="SUPFAM" id="SSF46689">
    <property type="entry name" value="Homeodomain-like"/>
    <property type="match status" value="2"/>
</dbReference>